<dbReference type="RefSeq" id="XP_027205045.1">
    <property type="nucleotide sequence ID" value="XM_027349244.1"/>
</dbReference>
<evidence type="ECO:0000256" key="8">
    <source>
        <dbReference type="SAM" id="MobiDB-lite"/>
    </source>
</evidence>
<keyword evidence="3" id="KW-0238">DNA-binding</keyword>
<organism evidence="10 11">
    <name type="scientific">Dermatophagoides pteronyssinus</name>
    <name type="common">European house dust mite</name>
    <dbReference type="NCBI Taxonomy" id="6956"/>
    <lineage>
        <taxon>Eukaryota</taxon>
        <taxon>Metazoa</taxon>
        <taxon>Ecdysozoa</taxon>
        <taxon>Arthropoda</taxon>
        <taxon>Chelicerata</taxon>
        <taxon>Arachnida</taxon>
        <taxon>Acari</taxon>
        <taxon>Acariformes</taxon>
        <taxon>Sarcoptiformes</taxon>
        <taxon>Astigmata</taxon>
        <taxon>Psoroptidia</taxon>
        <taxon>Analgoidea</taxon>
        <taxon>Pyroglyphidae</taxon>
        <taxon>Dermatophagoidinae</taxon>
        <taxon>Dermatophagoides</taxon>
    </lineage>
</organism>
<protein>
    <submittedName>
        <fullName evidence="11">Homeobox protein onecut-like</fullName>
    </submittedName>
</protein>
<evidence type="ECO:0000256" key="4">
    <source>
        <dbReference type="ARBA" id="ARBA00023155"/>
    </source>
</evidence>
<dbReference type="KEGG" id="dpte:113798679"/>
<dbReference type="SUPFAM" id="SSF47413">
    <property type="entry name" value="lambda repressor-like DNA-binding domains"/>
    <property type="match status" value="1"/>
</dbReference>
<dbReference type="AlphaFoldDB" id="A0A6P6YIE4"/>
<keyword evidence="2" id="KW-0805">Transcription regulation</keyword>
<dbReference type="InterPro" id="IPR000048">
    <property type="entry name" value="IQ_motif_EF-hand-BS"/>
</dbReference>
<evidence type="ECO:0000256" key="5">
    <source>
        <dbReference type="ARBA" id="ARBA00023163"/>
    </source>
</evidence>
<dbReference type="Pfam" id="PF00612">
    <property type="entry name" value="IQ"/>
    <property type="match status" value="1"/>
</dbReference>
<name>A0A6P6YIE4_DERPT</name>
<proteinExistence type="predicted"/>
<dbReference type="Pfam" id="PF02376">
    <property type="entry name" value="CUT"/>
    <property type="match status" value="1"/>
</dbReference>
<evidence type="ECO:0000313" key="10">
    <source>
        <dbReference type="Proteomes" id="UP000515146"/>
    </source>
</evidence>
<dbReference type="SMART" id="SM01109">
    <property type="entry name" value="CUT"/>
    <property type="match status" value="1"/>
</dbReference>
<keyword evidence="4" id="KW-0371">Homeobox</keyword>
<dbReference type="PROSITE" id="PS51042">
    <property type="entry name" value="CUT"/>
    <property type="match status" value="1"/>
</dbReference>
<gene>
    <name evidence="11" type="primary">LOC113798679</name>
</gene>
<feature type="compositionally biased region" description="Acidic residues" evidence="8">
    <location>
        <begin position="36"/>
        <end position="55"/>
    </location>
</feature>
<dbReference type="GeneID" id="113798679"/>
<evidence type="ECO:0000313" key="11">
    <source>
        <dbReference type="RefSeq" id="XP_027205045.1"/>
    </source>
</evidence>
<dbReference type="Proteomes" id="UP000515146">
    <property type="component" value="Unplaced"/>
</dbReference>
<evidence type="ECO:0000256" key="2">
    <source>
        <dbReference type="ARBA" id="ARBA00023015"/>
    </source>
</evidence>
<keyword evidence="7" id="KW-0175">Coiled coil</keyword>
<feature type="compositionally biased region" description="Basic and acidic residues" evidence="8">
    <location>
        <begin position="1"/>
        <end position="10"/>
    </location>
</feature>
<dbReference type="Gene3D" id="1.10.260.40">
    <property type="entry name" value="lambda repressor-like DNA-binding domains"/>
    <property type="match status" value="1"/>
</dbReference>
<evidence type="ECO:0000256" key="1">
    <source>
        <dbReference type="ARBA" id="ARBA00004123"/>
    </source>
</evidence>
<keyword evidence="5" id="KW-0804">Transcription</keyword>
<keyword evidence="10" id="KW-1185">Reference proteome</keyword>
<dbReference type="GO" id="GO:0005634">
    <property type="term" value="C:nucleus"/>
    <property type="evidence" value="ECO:0007669"/>
    <property type="project" value="UniProtKB-SubCell"/>
</dbReference>
<accession>A0A6P6YIE4</accession>
<feature type="region of interest" description="Disordered" evidence="8">
    <location>
        <begin position="1"/>
        <end position="55"/>
    </location>
</feature>
<keyword evidence="6" id="KW-0539">Nucleus</keyword>
<feature type="coiled-coil region" evidence="7">
    <location>
        <begin position="370"/>
        <end position="415"/>
    </location>
</feature>
<dbReference type="GO" id="GO:0003677">
    <property type="term" value="F:DNA binding"/>
    <property type="evidence" value="ECO:0007669"/>
    <property type="project" value="UniProtKB-KW"/>
</dbReference>
<evidence type="ECO:0000256" key="6">
    <source>
        <dbReference type="ARBA" id="ARBA00023242"/>
    </source>
</evidence>
<dbReference type="InterPro" id="IPR003350">
    <property type="entry name" value="CUT_dom"/>
</dbReference>
<dbReference type="OrthoDB" id="10366627at2759"/>
<reference evidence="11" key="1">
    <citation type="submission" date="2025-08" db="UniProtKB">
        <authorList>
            <consortium name="RefSeq"/>
        </authorList>
    </citation>
    <scope>IDENTIFICATION</scope>
    <source>
        <strain evidence="11">Airmid</strain>
    </source>
</reference>
<comment type="subcellular location">
    <subcellularLocation>
        <location evidence="1">Nucleus</location>
    </subcellularLocation>
</comment>
<evidence type="ECO:0000256" key="7">
    <source>
        <dbReference type="SAM" id="Coils"/>
    </source>
</evidence>
<dbReference type="PROSITE" id="PS50096">
    <property type="entry name" value="IQ"/>
    <property type="match status" value="1"/>
</dbReference>
<sequence length="446" mass="52998">MNMEDYHQNNDQDVNDVLMDSNDECSSSLSAAKDDYDNEDDEKDEDYDNDDVDDDDIVLMDIGNKTESTTKHANNITDELDLNHIEQNNVIKSNQESYDTDLGNQDHLRYTLNSNVVRMKKARQKVAIEPFPHDVVFDRNKIDTIALARVMIAELSRYKIPRSAFADHILHCSQYTLTRALKDPRPWREMTKANFDSTKALYVQIKKWLQKPLIERRREYIAVKALLLENGSESNDITSANKRSIDSSNRDSNDSNFTATTYTPFVVIIQKCWRGYRIRSRLDRETPSFRIIRQRLRFIDQYRMRQYQNNGGDPDINRQFLQISRTIEQMVRRDTCKETFESIQRKMQQVQKLSMKIFEILNQHEQNERNRQLAKIKIDHEQQLQNIQEEYRKQIEQLQKQLKESQEQQIQIVQHGHQSNYLEAQSTTTIQQPTQFYQINYEPYRY</sequence>
<dbReference type="InterPro" id="IPR010982">
    <property type="entry name" value="Lambda_DNA-bd_dom_sf"/>
</dbReference>
<dbReference type="InParanoid" id="A0A6P6YIE4"/>
<evidence type="ECO:0000256" key="3">
    <source>
        <dbReference type="ARBA" id="ARBA00023125"/>
    </source>
</evidence>
<evidence type="ECO:0000259" key="9">
    <source>
        <dbReference type="PROSITE" id="PS51042"/>
    </source>
</evidence>
<feature type="domain" description="CUT" evidence="9">
    <location>
        <begin position="133"/>
        <end position="224"/>
    </location>
</feature>